<accession>A0A3E2MUW5</accession>
<reference evidence="1 2" key="1">
    <citation type="journal article" date="2018" name="Sci. Rep.">
        <title>Extensive genomic diversity among Mycobacterium marinum strains revealed by whole genome sequencing.</title>
        <authorList>
            <person name="Das S."/>
            <person name="Pettersson B.M."/>
            <person name="Behra P.R."/>
            <person name="Mallick A."/>
            <person name="Cheramie M."/>
            <person name="Ramesh M."/>
            <person name="Shirreff L."/>
            <person name="DuCote T."/>
            <person name="Dasgupta S."/>
            <person name="Ennis D.G."/>
            <person name="Kirsebom L.A."/>
        </authorList>
    </citation>
    <scope>NUCLEOTIDE SEQUENCE [LARGE SCALE GENOMIC DNA]</scope>
    <source>
        <strain evidence="1 2">Davis1</strain>
    </source>
</reference>
<proteinExistence type="predicted"/>
<dbReference type="AlphaFoldDB" id="A0A3E2MUW5"/>
<gene>
    <name evidence="1" type="ORF">DAVIS_03032</name>
</gene>
<dbReference type="EMBL" id="PEDF01000090">
    <property type="protein sequence ID" value="RFZ40282.1"/>
    <property type="molecule type" value="Genomic_DNA"/>
</dbReference>
<dbReference type="RefSeq" id="WP_261899906.1">
    <property type="nucleotide sequence ID" value="NZ_BQLC01000450.1"/>
</dbReference>
<organism evidence="1 2">
    <name type="scientific">Mycobacterium marinum</name>
    <dbReference type="NCBI Taxonomy" id="1781"/>
    <lineage>
        <taxon>Bacteria</taxon>
        <taxon>Bacillati</taxon>
        <taxon>Actinomycetota</taxon>
        <taxon>Actinomycetes</taxon>
        <taxon>Mycobacteriales</taxon>
        <taxon>Mycobacteriaceae</taxon>
        <taxon>Mycobacterium</taxon>
        <taxon>Mycobacterium ulcerans group</taxon>
    </lineage>
</organism>
<evidence type="ECO:0000313" key="1">
    <source>
        <dbReference type="EMBL" id="RFZ40282.1"/>
    </source>
</evidence>
<sequence>MTLQLFPRDLLADRGVEGLGCFGDGSVASGSSVVAGDVAAVPSF</sequence>
<protein>
    <submittedName>
        <fullName evidence="1">Uncharacterized protein</fullName>
    </submittedName>
</protein>
<comment type="caution">
    <text evidence="1">The sequence shown here is derived from an EMBL/GenBank/DDBJ whole genome shotgun (WGS) entry which is preliminary data.</text>
</comment>
<name>A0A3E2MUW5_MYCMR</name>
<evidence type="ECO:0000313" key="2">
    <source>
        <dbReference type="Proteomes" id="UP000257451"/>
    </source>
</evidence>
<dbReference type="Proteomes" id="UP000257451">
    <property type="component" value="Unassembled WGS sequence"/>
</dbReference>